<dbReference type="Proteomes" id="UP000198575">
    <property type="component" value="Unassembled WGS sequence"/>
</dbReference>
<evidence type="ECO:0000256" key="7">
    <source>
        <dbReference type="ARBA" id="ARBA00022723"/>
    </source>
</evidence>
<dbReference type="STRING" id="578942.SAMN05216289_10147"/>
<comment type="similarity">
    <text evidence="4 11">Belongs to the MoeA family.</text>
</comment>
<dbReference type="UniPathway" id="UPA00344"/>
<evidence type="ECO:0000256" key="9">
    <source>
        <dbReference type="ARBA" id="ARBA00023150"/>
    </source>
</evidence>
<evidence type="ECO:0000256" key="4">
    <source>
        <dbReference type="ARBA" id="ARBA00010763"/>
    </source>
</evidence>
<dbReference type="InterPro" id="IPR036135">
    <property type="entry name" value="MoeA_linker/N_sf"/>
</dbReference>
<keyword evidence="14" id="KW-1185">Reference proteome</keyword>
<evidence type="ECO:0000256" key="6">
    <source>
        <dbReference type="ARBA" id="ARBA00022679"/>
    </source>
</evidence>
<organism evidence="13 14">
    <name type="scientific">Dokdonella immobilis</name>
    <dbReference type="NCBI Taxonomy" id="578942"/>
    <lineage>
        <taxon>Bacteria</taxon>
        <taxon>Pseudomonadati</taxon>
        <taxon>Pseudomonadota</taxon>
        <taxon>Gammaproteobacteria</taxon>
        <taxon>Lysobacterales</taxon>
        <taxon>Rhodanobacteraceae</taxon>
        <taxon>Dokdonella</taxon>
    </lineage>
</organism>
<comment type="pathway">
    <text evidence="3 11">Cofactor biosynthesis; molybdopterin biosynthesis.</text>
</comment>
<keyword evidence="8 11" id="KW-0460">Magnesium</keyword>
<comment type="cofactor">
    <cofactor evidence="1 11">
        <name>Mg(2+)</name>
        <dbReference type="ChEBI" id="CHEBI:18420"/>
    </cofactor>
</comment>
<feature type="domain" description="MoaB/Mog" evidence="12">
    <location>
        <begin position="186"/>
        <end position="332"/>
    </location>
</feature>
<comment type="catalytic activity">
    <reaction evidence="10">
        <text>adenylyl-molybdopterin + molybdate = Mo-molybdopterin + AMP + H(+)</text>
        <dbReference type="Rhea" id="RHEA:35047"/>
        <dbReference type="ChEBI" id="CHEBI:15378"/>
        <dbReference type="ChEBI" id="CHEBI:36264"/>
        <dbReference type="ChEBI" id="CHEBI:62727"/>
        <dbReference type="ChEBI" id="CHEBI:71302"/>
        <dbReference type="ChEBI" id="CHEBI:456215"/>
        <dbReference type="EC" id="2.10.1.1"/>
    </reaction>
</comment>
<keyword evidence="9 11" id="KW-0501">Molybdenum cofactor biosynthesis</keyword>
<dbReference type="InterPro" id="IPR036688">
    <property type="entry name" value="MoeA_C_domain_IV_sf"/>
</dbReference>
<dbReference type="GO" id="GO:0061599">
    <property type="term" value="F:molybdopterin molybdotransferase activity"/>
    <property type="evidence" value="ECO:0007669"/>
    <property type="project" value="UniProtKB-UniRule"/>
</dbReference>
<dbReference type="SUPFAM" id="SSF53218">
    <property type="entry name" value="Molybdenum cofactor biosynthesis proteins"/>
    <property type="match status" value="1"/>
</dbReference>
<sequence>MSMKQAVTALPVDEARRRILEICLDRRTPMEQVALEEARLRVAGRDIVAPRDLPPFANSAMDGFALRGTDLPSDGTRRLRIVGTRLAGSASELSIGPGECLRITTGALLPAGADTVVIKERVRVDGETAIVQACEISGAHVRPAGEDFRAGEVVVHAGERITFARIAAIASLGLATIEVSRRPRVTILTTGDELVMPGHACSPAQIYNSNGYSLSAMLAISGVQQIAAGGADTGAGFGHLGDDVERIRVALSAAAAHGDVVITSGGVSAGEADYLPRLVGELGRIHFWKVRMRPGMPFLFGEIGNALVFCLPGNPVSTMATFLALVGPGLAAMQGCRDVLPRMHAAKLATAIRKSHDRTEFLRARIEVDDEGTCRAWPLAGQGSAMLRGVVQANGLIVIPESTHDLESGEMVTVMPLPECS</sequence>
<dbReference type="GO" id="GO:0006777">
    <property type="term" value="P:Mo-molybdopterin cofactor biosynthetic process"/>
    <property type="evidence" value="ECO:0007669"/>
    <property type="project" value="UniProtKB-UniRule"/>
</dbReference>
<dbReference type="InterPro" id="IPR038987">
    <property type="entry name" value="MoeA-like"/>
</dbReference>
<dbReference type="CDD" id="cd00887">
    <property type="entry name" value="MoeA"/>
    <property type="match status" value="1"/>
</dbReference>
<evidence type="ECO:0000256" key="11">
    <source>
        <dbReference type="RuleBase" id="RU365090"/>
    </source>
</evidence>
<gene>
    <name evidence="13" type="ORF">SAMN05216289_10147</name>
</gene>
<dbReference type="Gene3D" id="3.40.980.10">
    <property type="entry name" value="MoaB/Mog-like domain"/>
    <property type="match status" value="1"/>
</dbReference>
<evidence type="ECO:0000259" key="12">
    <source>
        <dbReference type="SMART" id="SM00852"/>
    </source>
</evidence>
<dbReference type="Gene3D" id="3.90.105.10">
    <property type="entry name" value="Molybdopterin biosynthesis moea protein, domain 2"/>
    <property type="match status" value="1"/>
</dbReference>
<dbReference type="NCBIfam" id="NF045515">
    <property type="entry name" value="Glp_gephyrin"/>
    <property type="match status" value="1"/>
</dbReference>
<protein>
    <recommendedName>
        <fullName evidence="11">Molybdopterin molybdenumtransferase</fullName>
        <ecNumber evidence="11">2.10.1.1</ecNumber>
    </recommendedName>
</protein>
<comment type="function">
    <text evidence="2 11">Catalyzes the insertion of molybdate into adenylated molybdopterin with the concomitant release of AMP.</text>
</comment>
<keyword evidence="7 11" id="KW-0479">Metal-binding</keyword>
<dbReference type="InterPro" id="IPR005110">
    <property type="entry name" value="MoeA_linker/N"/>
</dbReference>
<dbReference type="GO" id="GO:0005829">
    <property type="term" value="C:cytosol"/>
    <property type="evidence" value="ECO:0007669"/>
    <property type="project" value="TreeGrafter"/>
</dbReference>
<dbReference type="InterPro" id="IPR001453">
    <property type="entry name" value="MoaB/Mog_dom"/>
</dbReference>
<dbReference type="NCBIfam" id="TIGR00177">
    <property type="entry name" value="molyb_syn"/>
    <property type="match status" value="1"/>
</dbReference>
<keyword evidence="5 11" id="KW-0500">Molybdenum</keyword>
<evidence type="ECO:0000256" key="10">
    <source>
        <dbReference type="ARBA" id="ARBA00047317"/>
    </source>
</evidence>
<dbReference type="RefSeq" id="WP_092403883.1">
    <property type="nucleotide sequence ID" value="NZ_FOVF01000001.1"/>
</dbReference>
<dbReference type="PANTHER" id="PTHR10192:SF5">
    <property type="entry name" value="GEPHYRIN"/>
    <property type="match status" value="1"/>
</dbReference>
<dbReference type="EMBL" id="FOVF01000001">
    <property type="protein sequence ID" value="SFM95329.1"/>
    <property type="molecule type" value="Genomic_DNA"/>
</dbReference>
<evidence type="ECO:0000256" key="5">
    <source>
        <dbReference type="ARBA" id="ARBA00022505"/>
    </source>
</evidence>
<evidence type="ECO:0000256" key="3">
    <source>
        <dbReference type="ARBA" id="ARBA00005046"/>
    </source>
</evidence>
<evidence type="ECO:0000256" key="8">
    <source>
        <dbReference type="ARBA" id="ARBA00022842"/>
    </source>
</evidence>
<dbReference type="SMART" id="SM00852">
    <property type="entry name" value="MoCF_biosynth"/>
    <property type="match status" value="1"/>
</dbReference>
<dbReference type="SUPFAM" id="SSF63867">
    <property type="entry name" value="MoeA C-terminal domain-like"/>
    <property type="match status" value="1"/>
</dbReference>
<dbReference type="Pfam" id="PF00994">
    <property type="entry name" value="MoCF_biosynth"/>
    <property type="match status" value="1"/>
</dbReference>
<reference evidence="13 14" key="1">
    <citation type="submission" date="2016-10" db="EMBL/GenBank/DDBJ databases">
        <authorList>
            <person name="de Groot N.N."/>
        </authorList>
    </citation>
    <scope>NUCLEOTIDE SEQUENCE [LARGE SCALE GENOMIC DNA]</scope>
    <source>
        <strain evidence="13 14">CGMCC 1.7659</strain>
    </source>
</reference>
<dbReference type="InterPro" id="IPR036425">
    <property type="entry name" value="MoaB/Mog-like_dom_sf"/>
</dbReference>
<dbReference type="OrthoDB" id="9804758at2"/>
<accession>A0A1I4V282</accession>
<proteinExistence type="inferred from homology"/>
<evidence type="ECO:0000313" key="14">
    <source>
        <dbReference type="Proteomes" id="UP000198575"/>
    </source>
</evidence>
<dbReference type="Gene3D" id="2.170.190.11">
    <property type="entry name" value="Molybdopterin biosynthesis moea protein, domain 3"/>
    <property type="match status" value="1"/>
</dbReference>
<evidence type="ECO:0000256" key="1">
    <source>
        <dbReference type="ARBA" id="ARBA00001946"/>
    </source>
</evidence>
<dbReference type="SUPFAM" id="SSF63882">
    <property type="entry name" value="MoeA N-terminal region -like"/>
    <property type="match status" value="1"/>
</dbReference>
<dbReference type="Gene3D" id="2.40.340.10">
    <property type="entry name" value="MoeA, C-terminal, domain IV"/>
    <property type="match status" value="1"/>
</dbReference>
<dbReference type="PANTHER" id="PTHR10192">
    <property type="entry name" value="MOLYBDOPTERIN BIOSYNTHESIS PROTEIN"/>
    <property type="match status" value="1"/>
</dbReference>
<dbReference type="FunFam" id="3.40.980.10:FF:000004">
    <property type="entry name" value="Molybdopterin molybdenumtransferase"/>
    <property type="match status" value="1"/>
</dbReference>
<dbReference type="EC" id="2.10.1.1" evidence="11"/>
<name>A0A1I4V282_9GAMM</name>
<evidence type="ECO:0000313" key="13">
    <source>
        <dbReference type="EMBL" id="SFM95329.1"/>
    </source>
</evidence>
<dbReference type="AlphaFoldDB" id="A0A1I4V282"/>
<evidence type="ECO:0000256" key="2">
    <source>
        <dbReference type="ARBA" id="ARBA00002901"/>
    </source>
</evidence>
<dbReference type="InterPro" id="IPR005111">
    <property type="entry name" value="MoeA_C_domain_IV"/>
</dbReference>
<dbReference type="Pfam" id="PF03453">
    <property type="entry name" value="MoeA_N"/>
    <property type="match status" value="1"/>
</dbReference>
<dbReference type="GO" id="GO:0046872">
    <property type="term" value="F:metal ion binding"/>
    <property type="evidence" value="ECO:0007669"/>
    <property type="project" value="UniProtKB-UniRule"/>
</dbReference>
<dbReference type="Pfam" id="PF03454">
    <property type="entry name" value="MoeA_C"/>
    <property type="match status" value="1"/>
</dbReference>
<keyword evidence="6 11" id="KW-0808">Transferase</keyword>